<evidence type="ECO:0000313" key="5">
    <source>
        <dbReference type="EMBL" id="EIE24580.1"/>
    </source>
</evidence>
<dbReference type="GO" id="GO:0005524">
    <property type="term" value="F:ATP binding"/>
    <property type="evidence" value="ECO:0007669"/>
    <property type="project" value="InterPro"/>
</dbReference>
<dbReference type="eggNOG" id="KOG0582">
    <property type="taxonomic scope" value="Eukaryota"/>
</dbReference>
<dbReference type="KEGG" id="csl:COCSUDRAFT_65429"/>
<evidence type="ECO:0000256" key="3">
    <source>
        <dbReference type="SAM" id="MobiDB-lite"/>
    </source>
</evidence>
<dbReference type="PANTHER" id="PTHR48014:SF21">
    <property type="entry name" value="SERINE_THREONINE-PROTEIN KINASE FRAY2"/>
    <property type="match status" value="1"/>
</dbReference>
<dbReference type="RefSeq" id="XP_005649124.1">
    <property type="nucleotide sequence ID" value="XM_005649067.1"/>
</dbReference>
<feature type="region of interest" description="Disordered" evidence="3">
    <location>
        <begin position="496"/>
        <end position="577"/>
    </location>
</feature>
<dbReference type="Pfam" id="PF00069">
    <property type="entry name" value="Pkinase"/>
    <property type="match status" value="1"/>
</dbReference>
<keyword evidence="6" id="KW-1185">Reference proteome</keyword>
<evidence type="ECO:0000256" key="1">
    <source>
        <dbReference type="ARBA" id="ARBA00008874"/>
    </source>
</evidence>
<dbReference type="OrthoDB" id="248923at2759"/>
<protein>
    <submittedName>
        <fullName evidence="5">Kinase-like protein</fullName>
    </submittedName>
</protein>
<feature type="domain" description="Protein kinase" evidence="4">
    <location>
        <begin position="33"/>
        <end position="297"/>
    </location>
</feature>
<feature type="compositionally biased region" description="Low complexity" evidence="3">
    <location>
        <begin position="515"/>
        <end position="526"/>
    </location>
</feature>
<dbReference type="STRING" id="574566.I0Z1R1"/>
<reference evidence="5 6" key="1">
    <citation type="journal article" date="2012" name="Genome Biol.">
        <title>The genome of the polar eukaryotic microalga coccomyxa subellipsoidea reveals traits of cold adaptation.</title>
        <authorList>
            <person name="Blanc G."/>
            <person name="Agarkova I."/>
            <person name="Grimwood J."/>
            <person name="Kuo A."/>
            <person name="Brueggeman A."/>
            <person name="Dunigan D."/>
            <person name="Gurnon J."/>
            <person name="Ladunga I."/>
            <person name="Lindquist E."/>
            <person name="Lucas S."/>
            <person name="Pangilinan J."/>
            <person name="Proschold T."/>
            <person name="Salamov A."/>
            <person name="Schmutz J."/>
            <person name="Weeks D."/>
            <person name="Yamada T."/>
            <person name="Claverie J.M."/>
            <person name="Grigoriev I."/>
            <person name="Van Etten J."/>
            <person name="Lomsadze A."/>
            <person name="Borodovsky M."/>
        </authorList>
    </citation>
    <scope>NUCLEOTIDE SEQUENCE [LARGE SCALE GENOMIC DNA]</scope>
    <source>
        <strain evidence="5 6">C-169</strain>
    </source>
</reference>
<gene>
    <name evidence="5" type="ORF">COCSUDRAFT_65429</name>
</gene>
<accession>I0Z1R1</accession>
<dbReference type="InterPro" id="IPR047173">
    <property type="entry name" value="STRAD_A/B-like"/>
</dbReference>
<dbReference type="GO" id="GO:0043539">
    <property type="term" value="F:protein serine/threonine kinase activator activity"/>
    <property type="evidence" value="ECO:0007669"/>
    <property type="project" value="InterPro"/>
</dbReference>
<dbReference type="EMBL" id="AGSI01000005">
    <property type="protein sequence ID" value="EIE24580.1"/>
    <property type="molecule type" value="Genomic_DNA"/>
</dbReference>
<comment type="caution">
    <text evidence="5">The sequence shown here is derived from an EMBL/GenBank/DDBJ whole genome shotgun (WGS) entry which is preliminary data.</text>
</comment>
<dbReference type="PROSITE" id="PS50011">
    <property type="entry name" value="PROTEIN_KINASE_DOM"/>
    <property type="match status" value="1"/>
</dbReference>
<keyword evidence="2" id="KW-0175">Coiled coil</keyword>
<evidence type="ECO:0000256" key="2">
    <source>
        <dbReference type="SAM" id="Coils"/>
    </source>
</evidence>
<evidence type="ECO:0000259" key="4">
    <source>
        <dbReference type="PROSITE" id="PS50011"/>
    </source>
</evidence>
<dbReference type="InterPro" id="IPR011009">
    <property type="entry name" value="Kinase-like_dom_sf"/>
</dbReference>
<proteinExistence type="inferred from homology"/>
<dbReference type="Gene3D" id="1.10.510.10">
    <property type="entry name" value="Transferase(Phosphotransferase) domain 1"/>
    <property type="match status" value="1"/>
</dbReference>
<dbReference type="FunFam" id="1.10.510.10:FF:000947">
    <property type="entry name" value="serine/threonine-protein kinase OSR1"/>
    <property type="match status" value="1"/>
</dbReference>
<name>I0Z1R1_COCSC</name>
<dbReference type="SUPFAM" id="SSF56112">
    <property type="entry name" value="Protein kinase-like (PK-like)"/>
    <property type="match status" value="1"/>
</dbReference>
<dbReference type="AlphaFoldDB" id="I0Z1R1"/>
<dbReference type="GO" id="GO:0004672">
    <property type="term" value="F:protein kinase activity"/>
    <property type="evidence" value="ECO:0007669"/>
    <property type="project" value="InterPro"/>
</dbReference>
<comment type="similarity">
    <text evidence="1">Belongs to the protein kinase superfamily. STE Ser/Thr protein kinase family. STE20 subfamily.</text>
</comment>
<evidence type="ECO:0000313" key="6">
    <source>
        <dbReference type="Proteomes" id="UP000007264"/>
    </source>
</evidence>
<sequence>MHRTSGSFLKRASASTGSLTSNMREYPTNADDYKLLEECGRGVSATVWRALCIPYNEEVAVKLLDLENVNCSLDEIVREAQTMRQQSHASVLPLYCSFVHEQNLWMVMPYVAGGSVLNIMKYAYPDGLEEPVIATILKEVLKGLDYMHKQGGIHRDVKAGNILINTDGQVVLADFGVAATMERGGSWGNKNISRNTFVGTPCWMAPEVMEQTQGYNSLADIWSFGITILELAHGHAPFARFPPMKVLLMTIQNPPPSLESDAKKHFSKAMRDIVAKCLVKDPSKRPTAAQLLDHKFFKTAHDQGYIVKHLLAGLPQVTERVKAMRQGRNGNMADDAKDRMFASQEAYIKGVSAWNFDVAALKEQAAREGGLEPSLAPIIEGAASDVSAQTGGLGEPVLSVEVPSGLQSPTGKPPLASPGQPTRSNSERSLSAASTPGKAPLAGSGGSGAATAAALAGKGVAIKGDRGRFKVYEGEAPPPLSPVLTNGAQLMEANLKPATPEPRGSTASLDGSEGGSRAASESGELAANKEAHKKGRFKIVEEDMGAEGAKVARRTGTSDKVAEGRAPSGQLGDGSKPIPATAVKILLPALKELLQGMGTQYDLLKEVVAAVQARPSPSPAIFPISTDTERGRQSSINTLLAEVSERAYPKPSREETDRLKLENNHLREEVQRLAQRIRVMEEEVSRHQRYAAEEP</sequence>
<dbReference type="GeneID" id="17042582"/>
<organism evidence="5 6">
    <name type="scientific">Coccomyxa subellipsoidea (strain C-169)</name>
    <name type="common">Green microalga</name>
    <dbReference type="NCBI Taxonomy" id="574566"/>
    <lineage>
        <taxon>Eukaryota</taxon>
        <taxon>Viridiplantae</taxon>
        <taxon>Chlorophyta</taxon>
        <taxon>core chlorophytes</taxon>
        <taxon>Trebouxiophyceae</taxon>
        <taxon>Trebouxiophyceae incertae sedis</taxon>
        <taxon>Coccomyxaceae</taxon>
        <taxon>Coccomyxa</taxon>
        <taxon>Coccomyxa subellipsoidea</taxon>
    </lineage>
</organism>
<feature type="compositionally biased region" description="Polar residues" evidence="3">
    <location>
        <begin position="419"/>
        <end position="434"/>
    </location>
</feature>
<dbReference type="SMART" id="SM00220">
    <property type="entry name" value="S_TKc"/>
    <property type="match status" value="1"/>
</dbReference>
<dbReference type="Proteomes" id="UP000007264">
    <property type="component" value="Unassembled WGS sequence"/>
</dbReference>
<feature type="coiled-coil region" evidence="2">
    <location>
        <begin position="656"/>
        <end position="690"/>
    </location>
</feature>
<dbReference type="InterPro" id="IPR000719">
    <property type="entry name" value="Prot_kinase_dom"/>
</dbReference>
<dbReference type="PANTHER" id="PTHR48014">
    <property type="entry name" value="SERINE/THREONINE-PROTEIN KINASE FRAY2"/>
    <property type="match status" value="1"/>
</dbReference>
<feature type="region of interest" description="Disordered" evidence="3">
    <location>
        <begin position="390"/>
        <end position="449"/>
    </location>
</feature>
<dbReference type="Gene3D" id="3.30.200.20">
    <property type="entry name" value="Phosphorylase Kinase, domain 1"/>
    <property type="match status" value="1"/>
</dbReference>